<evidence type="ECO:0000256" key="7">
    <source>
        <dbReference type="ARBA" id="ARBA00022737"/>
    </source>
</evidence>
<dbReference type="GO" id="GO:0007254">
    <property type="term" value="P:JNK cascade"/>
    <property type="evidence" value="ECO:0007669"/>
    <property type="project" value="InterPro"/>
</dbReference>
<dbReference type="GO" id="GO:0045893">
    <property type="term" value="P:positive regulation of DNA-templated transcription"/>
    <property type="evidence" value="ECO:0007669"/>
    <property type="project" value="Ensembl"/>
</dbReference>
<dbReference type="PIRSF" id="PIRSF500741">
    <property type="entry name" value="MAPKKK12"/>
    <property type="match status" value="1"/>
</dbReference>
<keyword evidence="10 14" id="KW-0067">ATP-binding</keyword>
<comment type="catalytic activity">
    <reaction evidence="13">
        <text>L-seryl-[protein] + ATP = O-phospho-L-seryl-[protein] + ADP + H(+)</text>
        <dbReference type="Rhea" id="RHEA:17989"/>
        <dbReference type="Rhea" id="RHEA-COMP:9863"/>
        <dbReference type="Rhea" id="RHEA-COMP:11604"/>
        <dbReference type="ChEBI" id="CHEBI:15378"/>
        <dbReference type="ChEBI" id="CHEBI:29999"/>
        <dbReference type="ChEBI" id="CHEBI:30616"/>
        <dbReference type="ChEBI" id="CHEBI:83421"/>
        <dbReference type="ChEBI" id="CHEBI:456216"/>
        <dbReference type="EC" id="2.7.11.25"/>
    </reaction>
</comment>
<feature type="region of interest" description="Disordered" evidence="18">
    <location>
        <begin position="131"/>
        <end position="151"/>
    </location>
</feature>
<evidence type="ECO:0000256" key="2">
    <source>
        <dbReference type="ARBA" id="ARBA00004496"/>
    </source>
</evidence>
<feature type="compositionally biased region" description="Gly residues" evidence="18">
    <location>
        <begin position="698"/>
        <end position="708"/>
    </location>
</feature>
<dbReference type="OMA" id="GPEAMAC"/>
<evidence type="ECO:0000256" key="14">
    <source>
        <dbReference type="PIRNR" id="PIRNR038165"/>
    </source>
</evidence>
<comment type="catalytic activity">
    <reaction evidence="12">
        <text>L-threonyl-[protein] + ATP = O-phospho-L-threonyl-[protein] + ADP + H(+)</text>
        <dbReference type="Rhea" id="RHEA:46608"/>
        <dbReference type="Rhea" id="RHEA-COMP:11060"/>
        <dbReference type="Rhea" id="RHEA-COMP:11605"/>
        <dbReference type="ChEBI" id="CHEBI:15378"/>
        <dbReference type="ChEBI" id="CHEBI:30013"/>
        <dbReference type="ChEBI" id="CHEBI:30616"/>
        <dbReference type="ChEBI" id="CHEBI:61977"/>
        <dbReference type="ChEBI" id="CHEBI:456216"/>
        <dbReference type="EC" id="2.7.11.25"/>
    </reaction>
</comment>
<dbReference type="Gene3D" id="1.10.510.10">
    <property type="entry name" value="Transferase(Phosphotransferase) domain 1"/>
    <property type="match status" value="1"/>
</dbReference>
<keyword evidence="6 14" id="KW-0808">Transferase</keyword>
<dbReference type="InterPro" id="IPR000719">
    <property type="entry name" value="Prot_kinase_dom"/>
</dbReference>
<evidence type="ECO:0000256" key="18">
    <source>
        <dbReference type="SAM" id="MobiDB-lite"/>
    </source>
</evidence>
<reference evidence="20" key="3">
    <citation type="submission" date="2025-09" db="UniProtKB">
        <authorList>
            <consortium name="Ensembl"/>
        </authorList>
    </citation>
    <scope>IDENTIFICATION</scope>
</reference>
<dbReference type="SUPFAM" id="SSF56112">
    <property type="entry name" value="Protein kinase-like (PK-like)"/>
    <property type="match status" value="1"/>
</dbReference>
<feature type="region of interest" description="Disordered" evidence="18">
    <location>
        <begin position="604"/>
        <end position="664"/>
    </location>
</feature>
<feature type="binding site" evidence="16">
    <location>
        <begin position="211"/>
        <end position="219"/>
    </location>
    <ligand>
        <name>ATP</name>
        <dbReference type="ChEBI" id="CHEBI:30616"/>
    </ligand>
</feature>
<reference evidence="20 21" key="1">
    <citation type="submission" date="2012-03" db="EMBL/GenBank/DDBJ databases">
        <title>Whole Genome Assembly of Papio anubis.</title>
        <authorList>
            <person name="Liu Y.L."/>
            <person name="Abraham K.A."/>
            <person name="Akbar H.A."/>
            <person name="Ali S.A."/>
            <person name="Anosike U.A."/>
            <person name="Aqrawi P.A."/>
            <person name="Arias F.A."/>
            <person name="Attaway T.A."/>
            <person name="Awwad R.A."/>
            <person name="Babu C.B."/>
            <person name="Bandaranaike D.B."/>
            <person name="Battles P.B."/>
            <person name="Bell A.B."/>
            <person name="Beltran B.B."/>
            <person name="Berhane-Mersha D.B."/>
            <person name="Bess C.B."/>
            <person name="Bickham C.B."/>
            <person name="Bolden T.B."/>
            <person name="Carter K.C."/>
            <person name="Chau D.C."/>
            <person name="Chavez A.C."/>
            <person name="Clerc-Blankenburg K.C."/>
            <person name="Coyle M.C."/>
            <person name="Dao M.D."/>
            <person name="Davila M.L.D."/>
            <person name="Davy-Carroll L.D."/>
            <person name="Denson S.D."/>
            <person name="Dinh H.D."/>
            <person name="Fernandez S.F."/>
            <person name="Fernando P.F."/>
            <person name="Forbes L.F."/>
            <person name="Francis C.F."/>
            <person name="Francisco L.F."/>
            <person name="Fu Q.F."/>
            <person name="Garcia-Iii R.G."/>
            <person name="Garrett T.G."/>
            <person name="Gross S.G."/>
            <person name="Gubbala S.G."/>
            <person name="Hirani K.H."/>
            <person name="Hogues M.H."/>
            <person name="Hollins B.H."/>
            <person name="Jackson L.J."/>
            <person name="Javaid M.J."/>
            <person name="Jhangiani S.J."/>
            <person name="Johnson A.J."/>
            <person name="Johnson B.J."/>
            <person name="Jones J.J."/>
            <person name="Joshi V.J."/>
            <person name="Kalu J.K."/>
            <person name="Khan N.K."/>
            <person name="Korchina V.K."/>
            <person name="Kovar C.K."/>
            <person name="Lago L.L."/>
            <person name="Lara F.L."/>
            <person name="Le T.-K.L."/>
            <person name="Lee S.L."/>
            <person name="Legall-Iii F.L."/>
            <person name="Lemon S.L."/>
            <person name="Liu J.L."/>
            <person name="Liu Y.-S.L."/>
            <person name="Liyanage D.L."/>
            <person name="Lopez J.L."/>
            <person name="Lorensuhewa L.L."/>
            <person name="Mata R.M."/>
            <person name="Mathew T.M."/>
            <person name="Mercado C.M."/>
            <person name="Mercado I.M."/>
            <person name="Morales K.M."/>
            <person name="Morgan M.M."/>
            <person name="Munidasa M.M."/>
            <person name="Ngo D.N."/>
            <person name="Nguyen L.N."/>
            <person name="Nguyen T.N."/>
            <person name="Nguyen N.N."/>
            <person name="Obregon M.O."/>
            <person name="Okwuonu G.O."/>
            <person name="Ongeri F.O."/>
            <person name="Onwere C.O."/>
            <person name="Osifeso I.O."/>
            <person name="Parra A.P."/>
            <person name="Patil S.P."/>
            <person name="Perez A.P."/>
            <person name="Perez Y.P."/>
            <person name="Pham C.P."/>
            <person name="Pu L.-L.P."/>
            <person name="Puazo M.P."/>
            <person name="Quiroz J.Q."/>
            <person name="Rouhana J.R."/>
            <person name="Ruiz M.R."/>
            <person name="Ruiz S.-J.R."/>
            <person name="Saada N.S."/>
            <person name="Santibanez J.S."/>
            <person name="Scheel M.S."/>
            <person name="Schneider B.S."/>
            <person name="Simmons D.S."/>
            <person name="Sisson I.S."/>
            <person name="Tang L.-Y.T."/>
            <person name="Thornton R.T."/>
            <person name="Tisius J.T."/>
            <person name="Toledanes G.T."/>
            <person name="Trejos Z.T."/>
            <person name="Usmani K.U."/>
            <person name="Varghese R.V."/>
            <person name="Vattathil S.V."/>
            <person name="Vee V.V."/>
            <person name="Walker D.W."/>
            <person name="Weissenberger G.W."/>
            <person name="White C.W."/>
            <person name="Williams A.W."/>
            <person name="Woodworth J.W."/>
            <person name="Wright R.W."/>
            <person name="Zhu Y.Z."/>
            <person name="Han Y.H."/>
            <person name="Newsham I.N."/>
            <person name="Nazareth L.N."/>
            <person name="Worley K.W."/>
            <person name="Muzny D.M."/>
            <person name="Rogers J.R."/>
            <person name="Gibbs R.G."/>
        </authorList>
    </citation>
    <scope>NUCLEOTIDE SEQUENCE [LARGE SCALE GENOMIC DNA]</scope>
</reference>
<evidence type="ECO:0000256" key="8">
    <source>
        <dbReference type="ARBA" id="ARBA00022741"/>
    </source>
</evidence>
<keyword evidence="5 14" id="KW-0723">Serine/threonine-protein kinase</keyword>
<feature type="compositionally biased region" description="Pro residues" evidence="18">
    <location>
        <begin position="877"/>
        <end position="893"/>
    </location>
</feature>
<dbReference type="Proteomes" id="UP000028761">
    <property type="component" value="Chromosome 9"/>
</dbReference>
<keyword evidence="14" id="KW-0460">Magnesium</keyword>
<keyword evidence="4" id="KW-0963">Cytoplasm</keyword>
<comment type="subcellular location">
    <subcellularLocation>
        <location evidence="2">Cytoplasm</location>
    </subcellularLocation>
    <subcellularLocation>
        <location evidence="1">Membrane</location>
    </subcellularLocation>
</comment>
<dbReference type="GO" id="GO:0004709">
    <property type="term" value="F:MAP kinase kinase kinase activity"/>
    <property type="evidence" value="ECO:0007669"/>
    <property type="project" value="UniProtKB-EC"/>
</dbReference>
<feature type="active site" description="Proton acceptor" evidence="15">
    <location>
        <position position="316"/>
    </location>
</feature>
<accession>A0A096N7Y6</accession>
<feature type="binding site" evidence="16">
    <location>
        <position position="232"/>
    </location>
    <ligand>
        <name>ATP</name>
        <dbReference type="ChEBI" id="CHEBI:30616"/>
    </ligand>
</feature>
<dbReference type="FunFam" id="1.10.510.10:FF:000087">
    <property type="entry name" value="Mitogen-activated protein kinase kinase kinase 12"/>
    <property type="match status" value="1"/>
</dbReference>
<feature type="compositionally biased region" description="Acidic residues" evidence="18">
    <location>
        <begin position="796"/>
        <end position="807"/>
    </location>
</feature>
<dbReference type="HOGENOM" id="CLU_009311_2_1_1"/>
<feature type="compositionally biased region" description="Basic and acidic residues" evidence="18">
    <location>
        <begin position="857"/>
        <end position="867"/>
    </location>
</feature>
<name>A0A096N7Y6_PAPAN</name>
<keyword evidence="17" id="KW-0175">Coiled coil</keyword>
<comment type="similarity">
    <text evidence="3 14">Belongs to the protein kinase superfamily. STE Ser/Thr protein kinase family. MAP kinase kinase kinase subfamily.</text>
</comment>
<evidence type="ECO:0000256" key="4">
    <source>
        <dbReference type="ARBA" id="ARBA00022490"/>
    </source>
</evidence>
<dbReference type="PRINTS" id="PR00109">
    <property type="entry name" value="TYRKINASE"/>
</dbReference>
<dbReference type="PROSITE" id="PS00108">
    <property type="entry name" value="PROTEIN_KINASE_ST"/>
    <property type="match status" value="1"/>
</dbReference>
<dbReference type="EC" id="2.7.11.25" evidence="14"/>
<feature type="compositionally biased region" description="Polar residues" evidence="18">
    <location>
        <begin position="809"/>
        <end position="833"/>
    </location>
</feature>
<dbReference type="FunFam" id="3.30.200.20:FF:000095">
    <property type="entry name" value="Mitogen-activated protein kinase kinase kinase 12"/>
    <property type="match status" value="1"/>
</dbReference>
<keyword evidence="7" id="KW-0677">Repeat</keyword>
<dbReference type="GO" id="GO:0005524">
    <property type="term" value="F:ATP binding"/>
    <property type="evidence" value="ECO:0007669"/>
    <property type="project" value="UniProtKB-KW"/>
</dbReference>
<feature type="compositionally biased region" description="Basic residues" evidence="18">
    <location>
        <begin position="619"/>
        <end position="631"/>
    </location>
</feature>
<dbReference type="Pfam" id="PF07714">
    <property type="entry name" value="PK_Tyr_Ser-Thr"/>
    <property type="match status" value="1"/>
</dbReference>
<dbReference type="PANTHER" id="PTHR44329:SF17">
    <property type="entry name" value="MITOGEN-ACTIVATED PROTEIN KINASE KINASE KINASE 12"/>
    <property type="match status" value="1"/>
</dbReference>
<proteinExistence type="inferred from homology"/>
<dbReference type="GO" id="GO:0106310">
    <property type="term" value="F:protein serine kinase activity"/>
    <property type="evidence" value="ECO:0007669"/>
    <property type="project" value="RHEA"/>
</dbReference>
<evidence type="ECO:0000256" key="3">
    <source>
        <dbReference type="ARBA" id="ARBA00006529"/>
    </source>
</evidence>
<evidence type="ECO:0000256" key="10">
    <source>
        <dbReference type="ARBA" id="ARBA00022840"/>
    </source>
</evidence>
<dbReference type="GO" id="GO:0016020">
    <property type="term" value="C:membrane"/>
    <property type="evidence" value="ECO:0007669"/>
    <property type="project" value="UniProtKB-SubCell"/>
</dbReference>
<reference evidence="20" key="2">
    <citation type="submission" date="2025-08" db="UniProtKB">
        <authorList>
            <consortium name="Ensembl"/>
        </authorList>
    </citation>
    <scope>IDENTIFICATION</scope>
</reference>
<dbReference type="Ensembl" id="ENSPANT00000017805.3">
    <property type="protein sequence ID" value="ENSPANP00000008704.2"/>
    <property type="gene ID" value="ENSPANG00000020580.3"/>
</dbReference>
<keyword evidence="11" id="KW-0472">Membrane</keyword>
<evidence type="ECO:0000313" key="20">
    <source>
        <dbReference type="Ensembl" id="ENSPANP00000008704.2"/>
    </source>
</evidence>
<feature type="domain" description="Protein kinase" evidence="19">
    <location>
        <begin position="205"/>
        <end position="446"/>
    </location>
</feature>
<evidence type="ECO:0000256" key="5">
    <source>
        <dbReference type="ARBA" id="ARBA00022527"/>
    </source>
</evidence>
<dbReference type="PRINTS" id="PR02045">
    <property type="entry name" value="F138DOMAIN"/>
</dbReference>
<evidence type="ECO:0000256" key="13">
    <source>
        <dbReference type="ARBA" id="ARBA00048329"/>
    </source>
</evidence>
<dbReference type="InterPro" id="IPR017419">
    <property type="entry name" value="MAP3K12_MAP3K13"/>
</dbReference>
<evidence type="ECO:0000313" key="21">
    <source>
        <dbReference type="Proteomes" id="UP000028761"/>
    </source>
</evidence>
<dbReference type="eggNOG" id="KOG4721">
    <property type="taxonomic scope" value="Eukaryota"/>
</dbReference>
<evidence type="ECO:0000256" key="1">
    <source>
        <dbReference type="ARBA" id="ARBA00004370"/>
    </source>
</evidence>
<feature type="compositionally biased region" description="Gly residues" evidence="18">
    <location>
        <begin position="652"/>
        <end position="661"/>
    </location>
</feature>
<keyword evidence="9 14" id="KW-0418">Kinase</keyword>
<gene>
    <name evidence="20" type="primary">MAP3K12</name>
</gene>
<keyword evidence="8 14" id="KW-0547">Nucleotide-binding</keyword>
<dbReference type="ExpressionAtlas" id="A0A096N7Y6">
    <property type="expression patterns" value="baseline"/>
</dbReference>
<dbReference type="InterPro" id="IPR051681">
    <property type="entry name" value="Ser/Thr_Kinases-Pseudokinases"/>
</dbReference>
<dbReference type="Gene3D" id="3.30.200.20">
    <property type="entry name" value="Phosphorylase Kinase, domain 1"/>
    <property type="match status" value="1"/>
</dbReference>
<feature type="coiled-coil region" evidence="17">
    <location>
        <begin position="499"/>
        <end position="547"/>
    </location>
</feature>
<dbReference type="GO" id="GO:0019901">
    <property type="term" value="F:protein kinase binding"/>
    <property type="evidence" value="ECO:0007669"/>
    <property type="project" value="Ensembl"/>
</dbReference>
<organism evidence="20 21">
    <name type="scientific">Papio anubis</name>
    <name type="common">Olive baboon</name>
    <dbReference type="NCBI Taxonomy" id="9555"/>
    <lineage>
        <taxon>Eukaryota</taxon>
        <taxon>Metazoa</taxon>
        <taxon>Chordata</taxon>
        <taxon>Craniata</taxon>
        <taxon>Vertebrata</taxon>
        <taxon>Euteleostomi</taxon>
        <taxon>Mammalia</taxon>
        <taxon>Eutheria</taxon>
        <taxon>Euarchontoglires</taxon>
        <taxon>Primates</taxon>
        <taxon>Haplorrhini</taxon>
        <taxon>Catarrhini</taxon>
        <taxon>Cercopithecidae</taxon>
        <taxon>Cercopithecinae</taxon>
        <taxon>Papio</taxon>
    </lineage>
</organism>
<feature type="region of interest" description="Disordered" evidence="18">
    <location>
        <begin position="690"/>
        <end position="937"/>
    </location>
</feature>
<dbReference type="GeneTree" id="ENSGT00940000159006"/>
<dbReference type="PANTHER" id="PTHR44329">
    <property type="entry name" value="SERINE/THREONINE-PROTEIN KINASE TNNI3K-RELATED"/>
    <property type="match status" value="1"/>
</dbReference>
<dbReference type="Bgee" id="ENSPANG00000020580">
    <property type="expression patterns" value="Expressed in arcuate nucleus of hypothalamus and 65 other cell types or tissues"/>
</dbReference>
<comment type="function">
    <text evidence="14">May be an activator of the JNK/SAPK pathway.</text>
</comment>
<dbReference type="SMART" id="SM00220">
    <property type="entry name" value="S_TKc"/>
    <property type="match status" value="1"/>
</dbReference>
<evidence type="ECO:0000256" key="6">
    <source>
        <dbReference type="ARBA" id="ARBA00022679"/>
    </source>
</evidence>
<dbReference type="GO" id="GO:0005737">
    <property type="term" value="C:cytoplasm"/>
    <property type="evidence" value="ECO:0007669"/>
    <property type="project" value="UniProtKB-SubCell"/>
</dbReference>
<dbReference type="AlphaFoldDB" id="A0A096N7Y6"/>
<dbReference type="GO" id="GO:0070374">
    <property type="term" value="P:positive regulation of ERK1 and ERK2 cascade"/>
    <property type="evidence" value="ECO:0007669"/>
    <property type="project" value="Ensembl"/>
</dbReference>
<evidence type="ECO:0000256" key="17">
    <source>
        <dbReference type="SAM" id="Coils"/>
    </source>
</evidence>
<sequence length="937" mass="101554">MGFHYVGQSGPKLLTSGGPPASASESVGIIGVSHHTWPPICFRKILLKELSEELGVERALGDQLSWARAQCSPSHQGPEAMACLHETRTPSPSFGGFVSTLSEASMRKLDPDTSDCTPEKDLTPTHVLQLHEQDAGGPGGAAGSPESRASRVRADEVRLQCQSGSGFLEGLFGCLRPVWTMIGKAYSTEHKQQQEDLWEVPFEEILDLQWVGSGAQGAVFLGRFHGEEVAVKKVRDLKETDIKHLRKLKHPNIITFKGVCTQAPCYCILMEFCAQGQLYEVLRAGRPVTPSLLVDWSMGIAGGMNYLHLHKIIHRDLKSPNMLITYDDVVKISDFGTSKELSDKSTKMSFAGTVAWMAPEVIRNEPVSEKVDIWSFGVVLWELLTGEIPYKDVDSSAIIWGVGSNSLHLPVPSSCPDGFKILLRQCWNSKPRNRPSFRQILLHLDIASADVLSTPQETYFKSQAEWREEVKLHFEKIKSEGTCLHRLEEELVMRRREELRHALDIREHYERKLERANNLYMELNALMLQLELKERELLRREQALERRCPGLLKTHPSRGLLHGNTMEKLIKKRNVPQKLSPHSKRPDILKTESLLPKLDAALSGVGLPGCPKGPPSPGRSRRGKTRHRKASAKGSCGDLPGLRTAVPPNEPGGPGSLGGGPSAWEACPPALRGLHHDLLLRKMSSSSPDLLSAALGSRGRGATSGAGDPGSPPPARGDTPPSEGSAPGSTSPDSPGGAKGEPPPPVGPGEGVGLLGTGREGTSGRGGSRAGSQHLTPAALLYRAAVTRSQKRGISSEEEEGEVDSEVELTSSQRWPQSLNMRQSLSTFSSENPSDGEEGTASEPSPSGTPEVGSTNTDERPDERSDDMCSQGSEIPLDPPPSEVIPSPEPSSLPIPHQELLRGRQGPPNSEDSDCDSTELDNSSSVDALRPPASLPP</sequence>
<feature type="compositionally biased region" description="Gly residues" evidence="18">
    <location>
        <begin position="748"/>
        <end position="769"/>
    </location>
</feature>
<dbReference type="PROSITE" id="PS50011">
    <property type="entry name" value="PROTEIN_KINASE_DOM"/>
    <property type="match status" value="1"/>
</dbReference>
<dbReference type="InterPro" id="IPR011009">
    <property type="entry name" value="Kinase-like_dom_sf"/>
</dbReference>
<evidence type="ECO:0000256" key="15">
    <source>
        <dbReference type="PIRSR" id="PIRSR038165-50"/>
    </source>
</evidence>
<protein>
    <recommendedName>
        <fullName evidence="14">Mitogen-activated protein kinase kinase kinase 12</fullName>
        <ecNumber evidence="14">2.7.11.25</ecNumber>
    </recommendedName>
</protein>
<keyword evidence="21" id="KW-1185">Reference proteome</keyword>
<dbReference type="InterPro" id="IPR008271">
    <property type="entry name" value="Ser/Thr_kinase_AS"/>
</dbReference>
<dbReference type="InterPro" id="IPR027257">
    <property type="entry name" value="MAPKKK12"/>
</dbReference>
<dbReference type="PIRSF" id="PIRSF038165">
    <property type="entry name" value="MAPKKK12_MAPKKK13"/>
    <property type="match status" value="1"/>
</dbReference>
<dbReference type="CDD" id="cd14059">
    <property type="entry name" value="STKc_MAP3K12_13"/>
    <property type="match status" value="1"/>
</dbReference>
<evidence type="ECO:0000256" key="9">
    <source>
        <dbReference type="ARBA" id="ARBA00022777"/>
    </source>
</evidence>
<feature type="compositionally biased region" description="Polar residues" evidence="18">
    <location>
        <begin position="842"/>
        <end position="856"/>
    </location>
</feature>
<evidence type="ECO:0000256" key="12">
    <source>
        <dbReference type="ARBA" id="ARBA00047559"/>
    </source>
</evidence>
<evidence type="ECO:0000256" key="11">
    <source>
        <dbReference type="ARBA" id="ARBA00023136"/>
    </source>
</evidence>
<dbReference type="InterPro" id="IPR001245">
    <property type="entry name" value="Ser-Thr/Tyr_kinase_cat_dom"/>
</dbReference>
<comment type="cofactor">
    <cofactor evidence="14">
        <name>Mg(2+)</name>
        <dbReference type="ChEBI" id="CHEBI:18420"/>
    </cofactor>
</comment>
<evidence type="ECO:0000256" key="16">
    <source>
        <dbReference type="PIRSR" id="PIRSR038165-51"/>
    </source>
</evidence>
<evidence type="ECO:0000259" key="19">
    <source>
        <dbReference type="PROSITE" id="PS50011"/>
    </source>
</evidence>